<dbReference type="InterPro" id="IPR050699">
    <property type="entry name" value="RNA-DNA_Helicase"/>
</dbReference>
<dbReference type="GO" id="GO:0070478">
    <property type="term" value="P:nuclear-transcribed mRNA catabolic process, 3'-5' exonucleolytic nonsense-mediated decay"/>
    <property type="evidence" value="ECO:0007669"/>
    <property type="project" value="TreeGrafter"/>
</dbReference>
<comment type="subcellular location">
    <subcellularLocation>
        <location evidence="1">Cytoplasm</location>
    </subcellularLocation>
</comment>
<dbReference type="PIRSF" id="PIRSF005198">
    <property type="entry name" value="Antiviral_helicase_SKI2"/>
    <property type="match status" value="1"/>
</dbReference>
<dbReference type="InterPro" id="IPR027417">
    <property type="entry name" value="P-loop_NTPase"/>
</dbReference>
<protein>
    <submittedName>
        <fullName evidence="14">Helicase SKI2W</fullName>
    </submittedName>
</protein>
<comment type="catalytic activity">
    <reaction evidence="8">
        <text>ATP + H2O = ADP + phosphate + H(+)</text>
        <dbReference type="Rhea" id="RHEA:13065"/>
        <dbReference type="ChEBI" id="CHEBI:15377"/>
        <dbReference type="ChEBI" id="CHEBI:15378"/>
        <dbReference type="ChEBI" id="CHEBI:30616"/>
        <dbReference type="ChEBI" id="CHEBI:43474"/>
        <dbReference type="ChEBI" id="CHEBI:456216"/>
        <dbReference type="EC" id="3.6.4.13"/>
    </reaction>
</comment>
<evidence type="ECO:0000259" key="11">
    <source>
        <dbReference type="PROSITE" id="PS51194"/>
    </source>
</evidence>
<evidence type="ECO:0000313" key="14">
    <source>
        <dbReference type="WBParaSite" id="BPAG_0000125101-mRNA-1"/>
    </source>
</evidence>
<keyword evidence="6" id="KW-0067">ATP-binding</keyword>
<keyword evidence="5" id="KW-0347">Helicase</keyword>
<dbReference type="FunFam" id="3.40.50.300:FF:000447">
    <property type="entry name" value="helicase SKI2W isoform X2"/>
    <property type="match status" value="1"/>
</dbReference>
<dbReference type="Pfam" id="PF00271">
    <property type="entry name" value="Helicase_C"/>
    <property type="match status" value="1"/>
</dbReference>
<reference evidence="14" key="1">
    <citation type="submission" date="2016-04" db="UniProtKB">
        <authorList>
            <consortium name="WormBaseParasite"/>
        </authorList>
    </citation>
    <scope>IDENTIFICATION</scope>
</reference>
<dbReference type="FunFam" id="3.40.50.300:FF:000354">
    <property type="entry name" value="ATP-dependent RNA helicase SKI2"/>
    <property type="match status" value="1"/>
</dbReference>
<feature type="domain" description="Helicase C-terminal" evidence="11">
    <location>
        <begin position="612"/>
        <end position="784"/>
    </location>
</feature>
<evidence type="ECO:0000259" key="10">
    <source>
        <dbReference type="PROSITE" id="PS51192"/>
    </source>
</evidence>
<keyword evidence="2" id="KW-0963">Cytoplasm</keyword>
<dbReference type="PROSITE" id="PS51194">
    <property type="entry name" value="HELICASE_CTER"/>
    <property type="match status" value="1"/>
</dbReference>
<keyword evidence="7" id="KW-0694">RNA-binding</keyword>
<dbReference type="SMART" id="SM01142">
    <property type="entry name" value="DSHCT"/>
    <property type="match status" value="1"/>
</dbReference>
<dbReference type="PANTHER" id="PTHR12131">
    <property type="entry name" value="ATP-DEPENDENT RNA AND DNA HELICASE"/>
    <property type="match status" value="1"/>
</dbReference>
<sequence>MDLDIWLKNSKCCSRNQESTVNDNYKDAKMLEKEIQTEAEFVFRNGALKLIAECVKEYGISETYRYCPLNSDIPHGKSLNFRIPKPLLDIECLKDQVLQNSASTLEIQTLRDLRSGKVTGYIEVLNDKNAETDDAKTSMSLTRSPDPKGVSNFMGSASNIPFMPGKHFIFKCGFDAEIENVLRLNDIDISTDENFEEEAYLQCSTSELLFCIPGINVNGLTESDIHEIPQNSVHCADDNLADLLESVNISNPTCSSRTLEDDSEGAEESHNESEIGKEQLVITLDEVAPSSSGKDELQVQNREYSYAHVLNTSKNVDEYEVLKSNMARKYPFELDPFQQQAVVCLDRGDSVFVAAHTSAGKTVVAEYAVALCNLHKTRAIYTSPIKALSNQKFREFKLIFQDVGLITGDIQLHPEAFCLIMTTEVLRSMLYNGSEVIRELEWVIFDEVHYINDAERGHVWEEVLIMLPAHAKIVMLSATVPNCVEFADWVGRIKKKRIYVIMTARRPVPLEHFLYTGQDGKTKKDMFKIIDSSGQFVQKGYSLASAAKANIRKASANVGPLKFALFICFIFHILTFQDKNVYITVIDHLRMQNMLPVIVFVFSRRRCDDNAYLLRSIDLTTEKEKSSIHHFFSRCIARLRGSDKNLPQVLQMKELCKHGFAIHHSGILPILKEVVELLFQKGLVKVLFATETFAMGVNMPARTVIFDSLQKHDGRQLRLLNPGEYIQMAGRAGRRGLDATGSVIVLCKGPYVPDYLDLVNCMQGKPTKLESRFRVTYSMLLNLLRVEHLSVEDVLKRSYVESASLRLALTQKARLKQTEELLLLKKDPDCTICFPTEGNSIVDYYENLRIFIRYRAELWPELIRFSVLDKLLLPGRLVIVCLPEIGRLAAVAVLLKLTVDGNSKNMALLLSAVDDQQVTEHEKQKRDRFTRMPEEEQQEICETSLLQCAAFYGLEGLPPQKFSDQVRRIGTVVDSIPLNRLIAVCQKAMKIDPLAILDDMKTRNYPRNRTKSPDQAVLKLIGEIGNIAANWDSTKKGNVKLPGQDIQVNDVEMFQKLRYLNDLRNLLINDANFACQRCSLFQEHFTYIHDKRNLQGKCDELRLKLSTGGLLLSQDYSDRIKLTSKYFQLLRRLSYIDDSNLVSLKGRVACEIHHQELLITELMLDNKFHYRSTAEIAAMLSVTTCQHRLREGECRKDKEGEAIQTPPVLEELKDDIIEVCNRIGRIQRECGVKDVDISEELSFGLMHAVYEWASSMPFAEIMQLTDAQEGLIVRCIQRLDELCHDIRNAARLVGDPTLYEKMDDTSAAIRRDIVFAASLYTVLD</sequence>
<dbReference type="GO" id="GO:0055087">
    <property type="term" value="C:Ski complex"/>
    <property type="evidence" value="ECO:0007669"/>
    <property type="project" value="TreeGrafter"/>
</dbReference>
<dbReference type="SMART" id="SM00490">
    <property type="entry name" value="HELICc"/>
    <property type="match status" value="1"/>
</dbReference>
<evidence type="ECO:0000256" key="3">
    <source>
        <dbReference type="ARBA" id="ARBA00022741"/>
    </source>
</evidence>
<dbReference type="Gene3D" id="3.40.50.300">
    <property type="entry name" value="P-loop containing nucleotide triphosphate hydrolases"/>
    <property type="match status" value="2"/>
</dbReference>
<dbReference type="PROSITE" id="PS51192">
    <property type="entry name" value="HELICASE_ATP_BIND_1"/>
    <property type="match status" value="1"/>
</dbReference>
<dbReference type="InterPro" id="IPR012961">
    <property type="entry name" value="Ski2/MTR4_C"/>
</dbReference>
<evidence type="ECO:0000256" key="7">
    <source>
        <dbReference type="ARBA" id="ARBA00022884"/>
    </source>
</evidence>
<keyword evidence="3" id="KW-0547">Nucleotide-binding</keyword>
<dbReference type="GO" id="GO:0016787">
    <property type="term" value="F:hydrolase activity"/>
    <property type="evidence" value="ECO:0007669"/>
    <property type="project" value="UniProtKB-KW"/>
</dbReference>
<dbReference type="GO" id="GO:0005524">
    <property type="term" value="F:ATP binding"/>
    <property type="evidence" value="ECO:0007669"/>
    <property type="project" value="UniProtKB-KW"/>
</dbReference>
<dbReference type="InterPro" id="IPR040801">
    <property type="entry name" value="Ski2_N"/>
</dbReference>
<dbReference type="CDD" id="cd18795">
    <property type="entry name" value="SF2_C_Ski2"/>
    <property type="match status" value="1"/>
</dbReference>
<dbReference type="Pfam" id="PF17911">
    <property type="entry name" value="Ski2_N"/>
    <property type="match status" value="1"/>
</dbReference>
<dbReference type="InterPro" id="IPR001650">
    <property type="entry name" value="Helicase_C-like"/>
</dbReference>
<evidence type="ECO:0000313" key="12">
    <source>
        <dbReference type="EMBL" id="VDN82438.1"/>
    </source>
</evidence>
<evidence type="ECO:0000256" key="5">
    <source>
        <dbReference type="ARBA" id="ARBA00022806"/>
    </source>
</evidence>
<dbReference type="SMART" id="SM00487">
    <property type="entry name" value="DEXDc"/>
    <property type="match status" value="1"/>
</dbReference>
<gene>
    <name evidence="12" type="ORF">BPAG_LOCUS1252</name>
</gene>
<name>A0A158PQ88_BRUPA</name>
<evidence type="ECO:0000256" key="4">
    <source>
        <dbReference type="ARBA" id="ARBA00022801"/>
    </source>
</evidence>
<evidence type="ECO:0000256" key="9">
    <source>
        <dbReference type="SAM" id="MobiDB-lite"/>
    </source>
</evidence>
<dbReference type="SUPFAM" id="SSF52540">
    <property type="entry name" value="P-loop containing nucleoside triphosphate hydrolases"/>
    <property type="match status" value="1"/>
</dbReference>
<keyword evidence="4" id="KW-0378">Hydrolase</keyword>
<evidence type="ECO:0000256" key="1">
    <source>
        <dbReference type="ARBA" id="ARBA00004496"/>
    </source>
</evidence>
<evidence type="ECO:0000256" key="2">
    <source>
        <dbReference type="ARBA" id="ARBA00022490"/>
    </source>
</evidence>
<dbReference type="WBParaSite" id="BPAG_0000125101-mRNA-1">
    <property type="protein sequence ID" value="BPAG_0000125101-mRNA-1"/>
    <property type="gene ID" value="BPAG_0000125101"/>
</dbReference>
<proteinExistence type="predicted"/>
<evidence type="ECO:0000256" key="6">
    <source>
        <dbReference type="ARBA" id="ARBA00022840"/>
    </source>
</evidence>
<evidence type="ECO:0000256" key="8">
    <source>
        <dbReference type="ARBA" id="ARBA00047984"/>
    </source>
</evidence>
<dbReference type="STRING" id="6280.A0A158PQ88"/>
<dbReference type="GO" id="GO:0003723">
    <property type="term" value="F:RNA binding"/>
    <property type="evidence" value="ECO:0007669"/>
    <property type="project" value="UniProtKB-KW"/>
</dbReference>
<feature type="domain" description="Helicase ATP-binding" evidence="10">
    <location>
        <begin position="342"/>
        <end position="498"/>
    </location>
</feature>
<dbReference type="InterPro" id="IPR011545">
    <property type="entry name" value="DEAD/DEAH_box_helicase_dom"/>
</dbReference>
<dbReference type="PANTHER" id="PTHR12131:SF1">
    <property type="entry name" value="ATP-DEPENDENT RNA HELICASE SUPV3L1, MITOCHONDRIAL-RELATED"/>
    <property type="match status" value="1"/>
</dbReference>
<keyword evidence="13" id="KW-1185">Reference proteome</keyword>
<dbReference type="Pfam" id="PF00270">
    <property type="entry name" value="DEAD"/>
    <property type="match status" value="1"/>
</dbReference>
<evidence type="ECO:0000313" key="13">
    <source>
        <dbReference type="Proteomes" id="UP000278627"/>
    </source>
</evidence>
<dbReference type="Pfam" id="PF08148">
    <property type="entry name" value="DSHCT"/>
    <property type="match status" value="1"/>
</dbReference>
<feature type="region of interest" description="Disordered" evidence="9">
    <location>
        <begin position="254"/>
        <end position="275"/>
    </location>
</feature>
<dbReference type="Proteomes" id="UP000278627">
    <property type="component" value="Unassembled WGS sequence"/>
</dbReference>
<dbReference type="GO" id="GO:0003724">
    <property type="term" value="F:RNA helicase activity"/>
    <property type="evidence" value="ECO:0007669"/>
    <property type="project" value="UniProtKB-EC"/>
</dbReference>
<dbReference type="InterPro" id="IPR014001">
    <property type="entry name" value="Helicase_ATP-bd"/>
</dbReference>
<dbReference type="EMBL" id="UZAD01000088">
    <property type="protein sequence ID" value="VDN82438.1"/>
    <property type="molecule type" value="Genomic_DNA"/>
</dbReference>
<dbReference type="InterPro" id="IPR016438">
    <property type="entry name" value="SKI2-like"/>
</dbReference>
<dbReference type="Gene3D" id="1.10.3380.30">
    <property type="match status" value="2"/>
</dbReference>
<accession>A0A158PQ88</accession>
<reference evidence="12 13" key="2">
    <citation type="submission" date="2018-11" db="EMBL/GenBank/DDBJ databases">
        <authorList>
            <consortium name="Pathogen Informatics"/>
        </authorList>
    </citation>
    <scope>NUCLEOTIDE SEQUENCE [LARGE SCALE GENOMIC DNA]</scope>
</reference>
<organism evidence="14">
    <name type="scientific">Brugia pahangi</name>
    <name type="common">Filarial nematode worm</name>
    <dbReference type="NCBI Taxonomy" id="6280"/>
    <lineage>
        <taxon>Eukaryota</taxon>
        <taxon>Metazoa</taxon>
        <taxon>Ecdysozoa</taxon>
        <taxon>Nematoda</taxon>
        <taxon>Chromadorea</taxon>
        <taxon>Rhabditida</taxon>
        <taxon>Spirurina</taxon>
        <taxon>Spiruromorpha</taxon>
        <taxon>Filarioidea</taxon>
        <taxon>Onchocercidae</taxon>
        <taxon>Brugia</taxon>
    </lineage>
</organism>